<dbReference type="SUPFAM" id="SSF51735">
    <property type="entry name" value="NAD(P)-binding Rossmann-fold domains"/>
    <property type="match status" value="1"/>
</dbReference>
<name>A0A4S8JUM7_MUSBA</name>
<organism evidence="2 3">
    <name type="scientific">Musa balbisiana</name>
    <name type="common">Banana</name>
    <dbReference type="NCBI Taxonomy" id="52838"/>
    <lineage>
        <taxon>Eukaryota</taxon>
        <taxon>Viridiplantae</taxon>
        <taxon>Streptophyta</taxon>
        <taxon>Embryophyta</taxon>
        <taxon>Tracheophyta</taxon>
        <taxon>Spermatophyta</taxon>
        <taxon>Magnoliopsida</taxon>
        <taxon>Liliopsida</taxon>
        <taxon>Zingiberales</taxon>
        <taxon>Musaceae</taxon>
        <taxon>Musa</taxon>
    </lineage>
</organism>
<accession>A0A4S8JUM7</accession>
<dbReference type="AlphaFoldDB" id="A0A4S8JUM7"/>
<evidence type="ECO:0000313" key="2">
    <source>
        <dbReference type="EMBL" id="THU65904.1"/>
    </source>
</evidence>
<proteinExistence type="predicted"/>
<gene>
    <name evidence="2" type="ORF">C4D60_Mb05t08560</name>
</gene>
<reference evidence="2 3" key="1">
    <citation type="journal article" date="2019" name="Nat. Plants">
        <title>Genome sequencing of Musa balbisiana reveals subgenome evolution and function divergence in polyploid bananas.</title>
        <authorList>
            <person name="Yao X."/>
        </authorList>
    </citation>
    <scope>NUCLEOTIDE SEQUENCE [LARGE SCALE GENOMIC DNA]</scope>
    <source>
        <strain evidence="3">cv. DH-PKW</strain>
        <tissue evidence="2">Leaves</tissue>
    </source>
</reference>
<dbReference type="Gene3D" id="3.40.50.720">
    <property type="entry name" value="NAD(P)-binding Rossmann-like Domain"/>
    <property type="match status" value="1"/>
</dbReference>
<comment type="caution">
    <text evidence="2">The sequence shown here is derived from an EMBL/GenBank/DDBJ whole genome shotgun (WGS) entry which is preliminary data.</text>
</comment>
<dbReference type="InterPro" id="IPR036291">
    <property type="entry name" value="NAD(P)-bd_dom_sf"/>
</dbReference>
<keyword evidence="1" id="KW-0472">Membrane</keyword>
<evidence type="ECO:0000256" key="1">
    <source>
        <dbReference type="SAM" id="Phobius"/>
    </source>
</evidence>
<dbReference type="EMBL" id="PYDT01000003">
    <property type="protein sequence ID" value="THU65904.1"/>
    <property type="molecule type" value="Genomic_DNA"/>
</dbReference>
<keyword evidence="1" id="KW-0812">Transmembrane</keyword>
<feature type="transmembrane region" description="Helical" evidence="1">
    <location>
        <begin position="28"/>
        <end position="50"/>
    </location>
</feature>
<evidence type="ECO:0000313" key="3">
    <source>
        <dbReference type="Proteomes" id="UP000317650"/>
    </source>
</evidence>
<dbReference type="STRING" id="52838.A0A4S8JUM7"/>
<protein>
    <submittedName>
        <fullName evidence="2">Uncharacterized protein</fullName>
    </submittedName>
</protein>
<keyword evidence="3" id="KW-1185">Reference proteome</keyword>
<dbReference type="Proteomes" id="UP000317650">
    <property type="component" value="Chromosome 5"/>
</dbReference>
<sequence length="157" mass="16553">MVVVDWEAVDMVCSLEFWRMAVCWTLSLLYSHLYLLLAPCLSALFPSLLGPTPPRFPRRRFAPSPSSPIQRPLGVITGASSGLGAAAARALAAEGYHLLQSPEIGVDSIIDAALAPPIRDFSQAPSLNAQVLQTVSPILAPACSIALTLGLLTSSTA</sequence>
<keyword evidence="1" id="KW-1133">Transmembrane helix</keyword>